<protein>
    <submittedName>
        <fullName evidence="7">Type VII secretion protein EssA</fullName>
    </submittedName>
</protein>
<evidence type="ECO:0000313" key="7">
    <source>
        <dbReference type="EMBL" id="THF77836.1"/>
    </source>
</evidence>
<evidence type="ECO:0000256" key="6">
    <source>
        <dbReference type="ARBA" id="ARBA00023136"/>
    </source>
</evidence>
<comment type="similarity">
    <text evidence="2">Belongs to the EssA family.</text>
</comment>
<evidence type="ECO:0000313" key="8">
    <source>
        <dbReference type="Proteomes" id="UP000310334"/>
    </source>
</evidence>
<keyword evidence="3" id="KW-1003">Cell membrane</keyword>
<sequence>MKRKQAKLVPFILLIISAFYLTNAEIVFADTTKIDELVPNDYQQNEFKSNTDLLKDNPLLNQPVNIPEEQKGITFEKDKISKDEELKRELFLSNATDQNTVKAKAEELQLFSSKEATTSNQIEEETPSSSNLSLSILIWVLVGISIMLLILVLIVWGRSQAKQKSLQNV</sequence>
<proteinExistence type="inferred from homology"/>
<dbReference type="Proteomes" id="UP000310334">
    <property type="component" value="Unassembled WGS sequence"/>
</dbReference>
<name>A0A4S4BS38_9BACI</name>
<reference evidence="7 8" key="1">
    <citation type="submission" date="2019-04" db="EMBL/GenBank/DDBJ databases">
        <title>Bacillus sediminilitoris sp. nov., isolated from a tidal flat sediment on the East China Sea.</title>
        <authorList>
            <person name="Wei Y."/>
            <person name="Mao H."/>
            <person name="Fang J."/>
        </authorList>
    </citation>
    <scope>NUCLEOTIDE SEQUENCE [LARGE SCALE GENOMIC DNA]</scope>
    <source>
        <strain evidence="7 8">DSL-17</strain>
    </source>
</reference>
<evidence type="ECO:0000256" key="3">
    <source>
        <dbReference type="ARBA" id="ARBA00022475"/>
    </source>
</evidence>
<evidence type="ECO:0000256" key="4">
    <source>
        <dbReference type="ARBA" id="ARBA00022692"/>
    </source>
</evidence>
<dbReference type="InterPro" id="IPR034026">
    <property type="entry name" value="EssA"/>
</dbReference>
<dbReference type="InterPro" id="IPR018920">
    <property type="entry name" value="EssA/YueC"/>
</dbReference>
<organism evidence="7 8">
    <name type="scientific">Metabacillus sediminilitoris</name>
    <dbReference type="NCBI Taxonomy" id="2567941"/>
    <lineage>
        <taxon>Bacteria</taxon>
        <taxon>Bacillati</taxon>
        <taxon>Bacillota</taxon>
        <taxon>Bacilli</taxon>
        <taxon>Bacillales</taxon>
        <taxon>Bacillaceae</taxon>
        <taxon>Metabacillus</taxon>
    </lineage>
</organism>
<gene>
    <name evidence="7" type="primary">essA</name>
    <name evidence="7" type="ORF">E6W99_17280</name>
</gene>
<accession>A0A4S4BS38</accession>
<evidence type="ECO:0000256" key="5">
    <source>
        <dbReference type="ARBA" id="ARBA00022989"/>
    </source>
</evidence>
<dbReference type="AlphaFoldDB" id="A0A4S4BS38"/>
<dbReference type="Pfam" id="PF10661">
    <property type="entry name" value="EssA"/>
    <property type="match status" value="1"/>
</dbReference>
<comment type="caution">
    <text evidence="7">The sequence shown here is derived from an EMBL/GenBank/DDBJ whole genome shotgun (WGS) entry which is preliminary data.</text>
</comment>
<dbReference type="RefSeq" id="WP_136356118.1">
    <property type="nucleotide sequence ID" value="NZ_CP046266.1"/>
</dbReference>
<keyword evidence="4" id="KW-0812">Transmembrane</keyword>
<dbReference type="NCBIfam" id="TIGR03927">
    <property type="entry name" value="T7SS_EssA_Firm"/>
    <property type="match status" value="1"/>
</dbReference>
<dbReference type="EMBL" id="SSNT01000013">
    <property type="protein sequence ID" value="THF77836.1"/>
    <property type="molecule type" value="Genomic_DNA"/>
</dbReference>
<keyword evidence="6" id="KW-0472">Membrane</keyword>
<dbReference type="OrthoDB" id="2437241at2"/>
<evidence type="ECO:0000256" key="1">
    <source>
        <dbReference type="ARBA" id="ARBA00004162"/>
    </source>
</evidence>
<keyword evidence="5" id="KW-1133">Transmembrane helix</keyword>
<dbReference type="GO" id="GO:0005886">
    <property type="term" value="C:plasma membrane"/>
    <property type="evidence" value="ECO:0007669"/>
    <property type="project" value="UniProtKB-SubCell"/>
</dbReference>
<keyword evidence="8" id="KW-1185">Reference proteome</keyword>
<evidence type="ECO:0000256" key="2">
    <source>
        <dbReference type="ARBA" id="ARBA00008570"/>
    </source>
</evidence>
<comment type="subcellular location">
    <subcellularLocation>
        <location evidence="1">Cell membrane</location>
        <topology evidence="1">Single-pass membrane protein</topology>
    </subcellularLocation>
</comment>